<evidence type="ECO:0000313" key="2">
    <source>
        <dbReference type="Proteomes" id="UP001595823"/>
    </source>
</evidence>
<proteinExistence type="predicted"/>
<evidence type="ECO:0000313" key="1">
    <source>
        <dbReference type="EMBL" id="MFC4334347.1"/>
    </source>
</evidence>
<reference evidence="2" key="1">
    <citation type="journal article" date="2019" name="Int. J. Syst. Evol. Microbiol.">
        <title>The Global Catalogue of Microorganisms (GCM) 10K type strain sequencing project: providing services to taxonomists for standard genome sequencing and annotation.</title>
        <authorList>
            <consortium name="The Broad Institute Genomics Platform"/>
            <consortium name="The Broad Institute Genome Sequencing Center for Infectious Disease"/>
            <person name="Wu L."/>
            <person name="Ma J."/>
        </authorList>
    </citation>
    <scope>NUCLEOTIDE SEQUENCE [LARGE SCALE GENOMIC DNA]</scope>
    <source>
        <strain evidence="2">IBRC-M 10908</strain>
    </source>
</reference>
<dbReference type="Proteomes" id="UP001595823">
    <property type="component" value="Unassembled WGS sequence"/>
</dbReference>
<dbReference type="EMBL" id="JBHSDK010000004">
    <property type="protein sequence ID" value="MFC4334347.1"/>
    <property type="molecule type" value="Genomic_DNA"/>
</dbReference>
<protein>
    <submittedName>
        <fullName evidence="1">Uncharacterized protein</fullName>
    </submittedName>
</protein>
<sequence>MIGITVLFLVGAGVMAMMEPPERESLSEETEFAVEADGTTAPGEEPEHSGEVTVVENGFSIYGDRLSGAAILSNSDPELFARVKYRVAFKDDENRPVDDLRGDVGSVYVAPRGEAAIITPPSSYSGTSVKAVADVETQISVEWEREGSGGYPGLSSSDFTVAACDSGGSTGLYCRIEADGVPAGLRMRGAVVWRDEEGEISGAARLEDRFETAPDGFWVERSLDVDRDIIGDLNGLDDASFYPN</sequence>
<comment type="caution">
    <text evidence="1">The sequence shown here is derived from an EMBL/GenBank/DDBJ whole genome shotgun (WGS) entry which is preliminary data.</text>
</comment>
<gene>
    <name evidence="1" type="ORF">ACFPET_03950</name>
</gene>
<organism evidence="1 2">
    <name type="scientific">Salininema proteolyticum</name>
    <dbReference type="NCBI Taxonomy" id="1607685"/>
    <lineage>
        <taxon>Bacteria</taxon>
        <taxon>Bacillati</taxon>
        <taxon>Actinomycetota</taxon>
        <taxon>Actinomycetes</taxon>
        <taxon>Glycomycetales</taxon>
        <taxon>Glycomycetaceae</taxon>
        <taxon>Salininema</taxon>
    </lineage>
</organism>
<accession>A0ABV8TUJ2</accession>
<dbReference type="RefSeq" id="WP_380618087.1">
    <property type="nucleotide sequence ID" value="NZ_JBHSDK010000004.1"/>
</dbReference>
<name>A0ABV8TUJ2_9ACTN</name>
<keyword evidence="2" id="KW-1185">Reference proteome</keyword>